<evidence type="ECO:0000256" key="4">
    <source>
        <dbReference type="ARBA" id="ARBA00023163"/>
    </source>
</evidence>
<dbReference type="PRINTS" id="PR00039">
    <property type="entry name" value="HTHLYSR"/>
</dbReference>
<dbReference type="Gene3D" id="3.40.190.290">
    <property type="match status" value="1"/>
</dbReference>
<name>A0ABS2CFI6_9NEIS</name>
<dbReference type="EMBL" id="WOFE01000013">
    <property type="protein sequence ID" value="MBM5572924.1"/>
    <property type="molecule type" value="Genomic_DNA"/>
</dbReference>
<gene>
    <name evidence="6" type="ORF">GM173_15235</name>
</gene>
<dbReference type="Proteomes" id="UP001195660">
    <property type="component" value="Unassembled WGS sequence"/>
</dbReference>
<dbReference type="Gene3D" id="1.10.10.10">
    <property type="entry name" value="Winged helix-like DNA-binding domain superfamily/Winged helix DNA-binding domain"/>
    <property type="match status" value="1"/>
</dbReference>
<dbReference type="PROSITE" id="PS50931">
    <property type="entry name" value="HTH_LYSR"/>
    <property type="match status" value="1"/>
</dbReference>
<keyword evidence="3" id="KW-0238">DNA-binding</keyword>
<dbReference type="Pfam" id="PF03466">
    <property type="entry name" value="LysR_substrate"/>
    <property type="match status" value="1"/>
</dbReference>
<dbReference type="InterPro" id="IPR058163">
    <property type="entry name" value="LysR-type_TF_proteobact-type"/>
</dbReference>
<evidence type="ECO:0000259" key="5">
    <source>
        <dbReference type="PROSITE" id="PS50931"/>
    </source>
</evidence>
<comment type="caution">
    <text evidence="6">The sequence shown here is derived from an EMBL/GenBank/DDBJ whole genome shotgun (WGS) entry which is preliminary data.</text>
</comment>
<dbReference type="SUPFAM" id="SSF46785">
    <property type="entry name" value="Winged helix' DNA-binding domain"/>
    <property type="match status" value="1"/>
</dbReference>
<keyword evidence="4" id="KW-0804">Transcription</keyword>
<evidence type="ECO:0000256" key="1">
    <source>
        <dbReference type="ARBA" id="ARBA00009437"/>
    </source>
</evidence>
<dbReference type="RefSeq" id="WP_203572253.1">
    <property type="nucleotide sequence ID" value="NZ_WOFE01000013.1"/>
</dbReference>
<keyword evidence="2" id="KW-0805">Transcription regulation</keyword>
<evidence type="ECO:0000256" key="2">
    <source>
        <dbReference type="ARBA" id="ARBA00023015"/>
    </source>
</evidence>
<dbReference type="CDD" id="cd08422">
    <property type="entry name" value="PBP2_CrgA_like"/>
    <property type="match status" value="1"/>
</dbReference>
<dbReference type="PANTHER" id="PTHR30537:SF66">
    <property type="entry name" value="IRON-REGULATED VIRULENCE REGULATORY PROTEIN IRGB"/>
    <property type="match status" value="1"/>
</dbReference>
<dbReference type="SUPFAM" id="SSF53850">
    <property type="entry name" value="Periplasmic binding protein-like II"/>
    <property type="match status" value="1"/>
</dbReference>
<dbReference type="Pfam" id="PF00126">
    <property type="entry name" value="HTH_1"/>
    <property type="match status" value="1"/>
</dbReference>
<evidence type="ECO:0000313" key="7">
    <source>
        <dbReference type="Proteomes" id="UP001195660"/>
    </source>
</evidence>
<sequence length="301" mass="32895">MATLDQIDLNALRIFNAVVEAKSFTAAAERLGVAKAKVSLQISRLEQQLGTALFTRTTRQVNLTDAGRTLHEQCQPLLIGLHEALTQVGSEQGELTGLLRISASVAHASLSVAPALAQFSLRHPQLRIDLRTADRVSDQVADGIDLSFRVGWLKDSSQRAIQLGEFAQYIVAAPSYLQQYGTPRHASDLSEHAWVALSLLPTPLTWKLSDATGNTQTVQMKSRLQVDSPNALLALLEYGAGISVMDEMSSQAALQSGKLVRVLSDWTLPKGGIYAVFPPGRHVPAKVRAFVEFYREFIRLP</sequence>
<organism evidence="6 7">
    <name type="scientific">Deefgea chitinilytica</name>
    <dbReference type="NCBI Taxonomy" id="570276"/>
    <lineage>
        <taxon>Bacteria</taxon>
        <taxon>Pseudomonadati</taxon>
        <taxon>Pseudomonadota</taxon>
        <taxon>Betaproteobacteria</taxon>
        <taxon>Neisseriales</taxon>
        <taxon>Chitinibacteraceae</taxon>
        <taxon>Deefgea</taxon>
    </lineage>
</organism>
<comment type="similarity">
    <text evidence="1">Belongs to the LysR transcriptional regulatory family.</text>
</comment>
<evidence type="ECO:0000256" key="3">
    <source>
        <dbReference type="ARBA" id="ARBA00023125"/>
    </source>
</evidence>
<protein>
    <submittedName>
        <fullName evidence="6">LysR family transcriptional regulator</fullName>
    </submittedName>
</protein>
<reference evidence="6 7" key="1">
    <citation type="submission" date="2019-11" db="EMBL/GenBank/DDBJ databases">
        <title>Novel Deefgea species.</title>
        <authorList>
            <person name="Han J.-H."/>
        </authorList>
    </citation>
    <scope>NUCLEOTIDE SEQUENCE [LARGE SCALE GENOMIC DNA]</scope>
    <source>
        <strain evidence="6 7">LMG 24817</strain>
    </source>
</reference>
<keyword evidence="7" id="KW-1185">Reference proteome</keyword>
<dbReference type="InterPro" id="IPR005119">
    <property type="entry name" value="LysR_subst-bd"/>
</dbReference>
<feature type="domain" description="HTH lysR-type" evidence="5">
    <location>
        <begin position="7"/>
        <end position="64"/>
    </location>
</feature>
<dbReference type="InterPro" id="IPR036388">
    <property type="entry name" value="WH-like_DNA-bd_sf"/>
</dbReference>
<accession>A0ABS2CFI6</accession>
<dbReference type="InterPro" id="IPR000847">
    <property type="entry name" value="LysR_HTH_N"/>
</dbReference>
<dbReference type="PANTHER" id="PTHR30537">
    <property type="entry name" value="HTH-TYPE TRANSCRIPTIONAL REGULATOR"/>
    <property type="match status" value="1"/>
</dbReference>
<proteinExistence type="inferred from homology"/>
<dbReference type="InterPro" id="IPR036390">
    <property type="entry name" value="WH_DNA-bd_sf"/>
</dbReference>
<evidence type="ECO:0000313" key="6">
    <source>
        <dbReference type="EMBL" id="MBM5572924.1"/>
    </source>
</evidence>